<dbReference type="GO" id="GO:0030552">
    <property type="term" value="F:cAMP binding"/>
    <property type="evidence" value="ECO:0007669"/>
    <property type="project" value="TreeGrafter"/>
</dbReference>
<dbReference type="Proteomes" id="UP000001307">
    <property type="component" value="Unassembled WGS sequence"/>
</dbReference>
<dbReference type="GO" id="GO:0007283">
    <property type="term" value="P:spermatogenesis"/>
    <property type="evidence" value="ECO:0007669"/>
    <property type="project" value="TreeGrafter"/>
</dbReference>
<evidence type="ECO:0000313" key="2">
    <source>
        <dbReference type="EMBL" id="CBY23291.1"/>
    </source>
</evidence>
<dbReference type="Pfam" id="PF00027">
    <property type="entry name" value="cNMP_binding"/>
    <property type="match status" value="1"/>
</dbReference>
<dbReference type="CDD" id="cd00038">
    <property type="entry name" value="CAP_ED"/>
    <property type="match status" value="1"/>
</dbReference>
<keyword evidence="3" id="KW-1185">Reference proteome</keyword>
<dbReference type="EMBL" id="FN653020">
    <property type="protein sequence ID" value="CBY23291.1"/>
    <property type="molecule type" value="Genomic_DNA"/>
</dbReference>
<gene>
    <name evidence="2" type="ORF">GSOID_T00015226001</name>
</gene>
<feature type="domain" description="Cyclic nucleotide-binding" evidence="1">
    <location>
        <begin position="1"/>
        <end position="73"/>
    </location>
</feature>
<dbReference type="InterPro" id="IPR018490">
    <property type="entry name" value="cNMP-bd_dom_sf"/>
</dbReference>
<organism evidence="2">
    <name type="scientific">Oikopleura dioica</name>
    <name type="common">Tunicate</name>
    <dbReference type="NCBI Taxonomy" id="34765"/>
    <lineage>
        <taxon>Eukaryota</taxon>
        <taxon>Metazoa</taxon>
        <taxon>Chordata</taxon>
        <taxon>Tunicata</taxon>
        <taxon>Appendicularia</taxon>
        <taxon>Copelata</taxon>
        <taxon>Oikopleuridae</taxon>
        <taxon>Oikopleura</taxon>
    </lineage>
</organism>
<evidence type="ECO:0000313" key="3">
    <source>
        <dbReference type="Proteomes" id="UP000001307"/>
    </source>
</evidence>
<dbReference type="AlphaFoldDB" id="E4X0J2"/>
<sequence length="231" mass="26996">MFERRRVIIRKGHIAHSMYFLCYGNVGVSFSDNEDVIFSTPDPITLRPGACFGEMALITKSSEEECRKLTVISQGATLIRFETSRLIEYGLGEQLRFYNVVFMQDNKIVRQFMEENKWRWWKKKIYDMHLQKTPHINRMKFNDENLSGCAYFPANVASSNSAQSMESCCDIPLTVYSEDGEIVRGKKRKEKMMKRGVSRMKLEQKREMIDSVHLQMFNSDGFIYQSLKAFS</sequence>
<dbReference type="PROSITE" id="PS50042">
    <property type="entry name" value="CNMP_BINDING_3"/>
    <property type="match status" value="1"/>
</dbReference>
<dbReference type="PANTHER" id="PTHR23011">
    <property type="entry name" value="CYCLIC NUCLEOTIDE-BINDING DOMAIN CONTAINING PROTEIN"/>
    <property type="match status" value="1"/>
</dbReference>
<accession>E4X0J2</accession>
<proteinExistence type="predicted"/>
<protein>
    <recommendedName>
        <fullName evidence="1">Cyclic nucleotide-binding domain-containing protein</fullName>
    </recommendedName>
</protein>
<dbReference type="SUPFAM" id="SSF51206">
    <property type="entry name" value="cAMP-binding domain-like"/>
    <property type="match status" value="1"/>
</dbReference>
<dbReference type="Gene3D" id="2.60.120.10">
    <property type="entry name" value="Jelly Rolls"/>
    <property type="match status" value="1"/>
</dbReference>
<dbReference type="InParanoid" id="E4X0J2"/>
<name>E4X0J2_OIKDI</name>
<dbReference type="InterPro" id="IPR000595">
    <property type="entry name" value="cNMP-bd_dom"/>
</dbReference>
<reference evidence="2" key="1">
    <citation type="journal article" date="2010" name="Science">
        <title>Plasticity of animal genome architecture unmasked by rapid evolution of a pelagic tunicate.</title>
        <authorList>
            <person name="Denoeud F."/>
            <person name="Henriet S."/>
            <person name="Mungpakdee S."/>
            <person name="Aury J.M."/>
            <person name="Da Silva C."/>
            <person name="Brinkmann H."/>
            <person name="Mikhaleva J."/>
            <person name="Olsen L.C."/>
            <person name="Jubin C."/>
            <person name="Canestro C."/>
            <person name="Bouquet J.M."/>
            <person name="Danks G."/>
            <person name="Poulain J."/>
            <person name="Campsteijn C."/>
            <person name="Adamski M."/>
            <person name="Cross I."/>
            <person name="Yadetie F."/>
            <person name="Muffato M."/>
            <person name="Louis A."/>
            <person name="Butcher S."/>
            <person name="Tsagkogeorga G."/>
            <person name="Konrad A."/>
            <person name="Singh S."/>
            <person name="Jensen M.F."/>
            <person name="Cong E.H."/>
            <person name="Eikeseth-Otteraa H."/>
            <person name="Noel B."/>
            <person name="Anthouard V."/>
            <person name="Porcel B.M."/>
            <person name="Kachouri-Lafond R."/>
            <person name="Nishino A."/>
            <person name="Ugolini M."/>
            <person name="Chourrout P."/>
            <person name="Nishida H."/>
            <person name="Aasland R."/>
            <person name="Huzurbazar S."/>
            <person name="Westhof E."/>
            <person name="Delsuc F."/>
            <person name="Lehrach H."/>
            <person name="Reinhardt R."/>
            <person name="Weissenbach J."/>
            <person name="Roy S.W."/>
            <person name="Artiguenave F."/>
            <person name="Postlethwait J.H."/>
            <person name="Manak J.R."/>
            <person name="Thompson E.M."/>
            <person name="Jaillon O."/>
            <person name="Du Pasquier L."/>
            <person name="Boudinot P."/>
            <person name="Liberles D.A."/>
            <person name="Volff J.N."/>
            <person name="Philippe H."/>
            <person name="Lenhard B."/>
            <person name="Roest Crollius H."/>
            <person name="Wincker P."/>
            <person name="Chourrout D."/>
        </authorList>
    </citation>
    <scope>NUCLEOTIDE SEQUENCE [LARGE SCALE GENOMIC DNA]</scope>
</reference>
<dbReference type="PANTHER" id="PTHR23011:SF43">
    <property type="entry name" value="CYCLIC NUCLEOTIDE-BINDING DOMAIN-CONTAINING PROTEIN 2"/>
    <property type="match status" value="1"/>
</dbReference>
<dbReference type="InterPro" id="IPR014710">
    <property type="entry name" value="RmlC-like_jellyroll"/>
</dbReference>
<dbReference type="OrthoDB" id="166212at2759"/>
<evidence type="ECO:0000259" key="1">
    <source>
        <dbReference type="PROSITE" id="PS50042"/>
    </source>
</evidence>